<feature type="transmembrane region" description="Helical" evidence="6">
    <location>
        <begin position="169"/>
        <end position="188"/>
    </location>
</feature>
<feature type="transmembrane region" description="Helical" evidence="6">
    <location>
        <begin position="381"/>
        <end position="403"/>
    </location>
</feature>
<protein>
    <submittedName>
        <fullName evidence="7">Flippase</fullName>
    </submittedName>
</protein>
<feature type="transmembrane region" description="Helical" evidence="6">
    <location>
        <begin position="438"/>
        <end position="459"/>
    </location>
</feature>
<evidence type="ECO:0000313" key="8">
    <source>
        <dbReference type="Proteomes" id="UP000756860"/>
    </source>
</evidence>
<feature type="transmembrane region" description="Helical" evidence="6">
    <location>
        <begin position="147"/>
        <end position="163"/>
    </location>
</feature>
<sequence length="475" mass="53308">MILGKVIKNSTYLFLSELIATLVNFLVTLRLINHLGTNDYGIWSSVQALPVMLLILSDMGLNSLMLRIIARDVTQKEEIVGKFILIKIFMSLMFVFTLALLVLLIGYERHICSYMVVVSLALCFSALYEMLMTVYRAQEDFKYDAKMNIIGKVMNTVFILIVIESGLRIGGLVVALVLVNIIMLMLILKKYVADNSIKLVAMSVKECVVIVRQALPFAIISFILPVFLQIDIIMLSRLKTYESVAIYNAPYRIILFLYIVPYVLRKAMFPSLSNFSTHDGSAFQNSFNYACKLVILTGVPMAVGIYLLADKIIPFLFSDTFSQSVVPLKIMAIMMAMNYVNSIFNVTMCSSGKEHAATVLFIFATIFNAFLDFLLIPRYDFIGACIASLAAEGLLIFGGYYIIRNTICELQLDGEYVKIVLATVVMGTVVVVTMKMLLLIQIVIGILVYLMSLFFMGVITHGQINNIRKLFLEKA</sequence>
<feature type="transmembrane region" description="Helical" evidence="6">
    <location>
        <begin position="44"/>
        <end position="64"/>
    </location>
</feature>
<feature type="transmembrane region" description="Helical" evidence="6">
    <location>
        <begin position="321"/>
        <end position="344"/>
    </location>
</feature>
<dbReference type="InterPro" id="IPR002797">
    <property type="entry name" value="Polysacc_synth"/>
</dbReference>
<keyword evidence="8" id="KW-1185">Reference proteome</keyword>
<name>A0ABS5SEJ6_9BACT</name>
<feature type="transmembrane region" description="Helical" evidence="6">
    <location>
        <begin position="415"/>
        <end position="432"/>
    </location>
</feature>
<evidence type="ECO:0000256" key="1">
    <source>
        <dbReference type="ARBA" id="ARBA00004651"/>
    </source>
</evidence>
<feature type="transmembrane region" description="Helical" evidence="6">
    <location>
        <begin position="113"/>
        <end position="135"/>
    </location>
</feature>
<dbReference type="RefSeq" id="WP_214174924.1">
    <property type="nucleotide sequence ID" value="NZ_JAHCVK010000002.1"/>
</dbReference>
<evidence type="ECO:0000256" key="3">
    <source>
        <dbReference type="ARBA" id="ARBA00022692"/>
    </source>
</evidence>
<dbReference type="InterPro" id="IPR050833">
    <property type="entry name" value="Poly_Biosynth_Transport"/>
</dbReference>
<keyword evidence="5 6" id="KW-0472">Membrane</keyword>
<proteinExistence type="predicted"/>
<feature type="transmembrane region" description="Helical" evidence="6">
    <location>
        <begin position="84"/>
        <end position="107"/>
    </location>
</feature>
<evidence type="ECO:0000313" key="7">
    <source>
        <dbReference type="EMBL" id="MBT0652934.1"/>
    </source>
</evidence>
<feature type="transmembrane region" description="Helical" evidence="6">
    <location>
        <begin position="12"/>
        <end position="32"/>
    </location>
</feature>
<feature type="transmembrane region" description="Helical" evidence="6">
    <location>
        <begin position="356"/>
        <end position="375"/>
    </location>
</feature>
<keyword evidence="4 6" id="KW-1133">Transmembrane helix</keyword>
<dbReference type="PANTHER" id="PTHR30250:SF11">
    <property type="entry name" value="O-ANTIGEN TRANSPORTER-RELATED"/>
    <property type="match status" value="1"/>
</dbReference>
<dbReference type="Proteomes" id="UP000756860">
    <property type="component" value="Unassembled WGS sequence"/>
</dbReference>
<dbReference type="EMBL" id="JAHCVK010000002">
    <property type="protein sequence ID" value="MBT0652934.1"/>
    <property type="molecule type" value="Genomic_DNA"/>
</dbReference>
<dbReference type="Pfam" id="PF01943">
    <property type="entry name" value="Polysacc_synt"/>
    <property type="match status" value="1"/>
</dbReference>
<keyword evidence="3 6" id="KW-0812">Transmembrane</keyword>
<dbReference type="PANTHER" id="PTHR30250">
    <property type="entry name" value="PST FAMILY PREDICTED COLANIC ACID TRANSPORTER"/>
    <property type="match status" value="1"/>
</dbReference>
<feature type="transmembrane region" description="Helical" evidence="6">
    <location>
        <begin position="289"/>
        <end position="309"/>
    </location>
</feature>
<comment type="subcellular location">
    <subcellularLocation>
        <location evidence="1">Cell membrane</location>
        <topology evidence="1">Multi-pass membrane protein</topology>
    </subcellularLocation>
</comment>
<organism evidence="7 8">
    <name type="scientific">Geomobilimonas luticola</name>
    <dbReference type="NCBI Taxonomy" id="1114878"/>
    <lineage>
        <taxon>Bacteria</taxon>
        <taxon>Pseudomonadati</taxon>
        <taxon>Thermodesulfobacteriota</taxon>
        <taxon>Desulfuromonadia</taxon>
        <taxon>Geobacterales</taxon>
        <taxon>Geobacteraceae</taxon>
        <taxon>Geomobilimonas</taxon>
    </lineage>
</organism>
<dbReference type="CDD" id="cd13128">
    <property type="entry name" value="MATE_Wzx_like"/>
    <property type="match status" value="1"/>
</dbReference>
<gene>
    <name evidence="7" type="ORF">KI810_07690</name>
</gene>
<keyword evidence="2" id="KW-1003">Cell membrane</keyword>
<evidence type="ECO:0000256" key="5">
    <source>
        <dbReference type="ARBA" id="ARBA00023136"/>
    </source>
</evidence>
<evidence type="ECO:0000256" key="4">
    <source>
        <dbReference type="ARBA" id="ARBA00022989"/>
    </source>
</evidence>
<comment type="caution">
    <text evidence="7">The sequence shown here is derived from an EMBL/GenBank/DDBJ whole genome shotgun (WGS) entry which is preliminary data.</text>
</comment>
<accession>A0ABS5SEJ6</accession>
<reference evidence="7 8" key="1">
    <citation type="submission" date="2021-05" db="EMBL/GenBank/DDBJ databases">
        <title>The draft genome of Geobacter luticola JCM 17780.</title>
        <authorList>
            <person name="Xu Z."/>
            <person name="Masuda Y."/>
            <person name="Itoh H."/>
            <person name="Senoo K."/>
        </authorList>
    </citation>
    <scope>NUCLEOTIDE SEQUENCE [LARGE SCALE GENOMIC DNA]</scope>
    <source>
        <strain evidence="7 8">JCM 17780</strain>
    </source>
</reference>
<evidence type="ECO:0000256" key="2">
    <source>
        <dbReference type="ARBA" id="ARBA00022475"/>
    </source>
</evidence>
<evidence type="ECO:0000256" key="6">
    <source>
        <dbReference type="SAM" id="Phobius"/>
    </source>
</evidence>
<feature type="transmembrane region" description="Helical" evidence="6">
    <location>
        <begin position="250"/>
        <end position="268"/>
    </location>
</feature>
<feature type="transmembrane region" description="Helical" evidence="6">
    <location>
        <begin position="209"/>
        <end position="230"/>
    </location>
</feature>